<reference evidence="4 5" key="1">
    <citation type="submission" date="2024-09" db="EMBL/GenBank/DDBJ databases">
        <authorList>
            <person name="Sun Q."/>
            <person name="Mori K."/>
        </authorList>
    </citation>
    <scope>NUCLEOTIDE SEQUENCE [LARGE SCALE GENOMIC DNA]</scope>
    <source>
        <strain evidence="4 5">TBRC 4575</strain>
    </source>
</reference>
<sequence>MFDYPDNDNQKGGNGQSSTDREIGIFAGVLIGGIVLLIALGLFLPALIVSFLVGGFAVALKKMKWLPLVSGISLIVFVLLLMKFKITALFQFLGIYKNMFPAKLMQIVENVFNHGKTFEITWQSYVLEIVLGVAVAFIVALVINKLQANYFVKTKEDSQGKFLKSDQFQKIFKKRESITSKQQEKWRNSEKKNDIYFGIDIKGNAVELPLKQLFTHELIQGTTGSGKTVAMLAQAEACMKVGLPVIYVEAKGDPQIEHDLGKLAKKYGRKFKVFSDNTETTYNPIKNGAPSGVEERLMSVFDWSEPFYKNVSDNMLLKVIKFMDAYQIKRDLPTLLEYLNFDNIWKTLKSDSTKREKIVKQKVKPKGGKTGDTGLVGTEKKEEAKYVDKKVVVYDLSEKAREYTKLFFEKENFDDEDFKAFKENESNVMKNIYGLKVQIELLVISDLGYKLSETENSIDMTSFLDTTDVILFSFNSNNYGSLIPKLGRFVVSDVATAVTQKFNAGNDFKGAIGFFDEWGSYANDKIIDVLAKARSAKFGAVLGVQSMEDLNTNGPGLDKRIRDNVNTFMLGRSNDPESADYVANLVGTYEDLDKTIMTEDKGGIFARIDTKAARGTVRSVNKFVVKPDSIKRLEDHSFYLITKGAKSEEEYARKVYTRNTMQGI</sequence>
<dbReference type="InterPro" id="IPR002543">
    <property type="entry name" value="FtsK_dom"/>
</dbReference>
<accession>A0ABV6K2C2</accession>
<feature type="domain" description="FtsK" evidence="2">
    <location>
        <begin position="182"/>
        <end position="231"/>
    </location>
</feature>
<dbReference type="InterPro" id="IPR051162">
    <property type="entry name" value="T4SS_component"/>
</dbReference>
<keyword evidence="5" id="KW-1185">Reference proteome</keyword>
<dbReference type="PANTHER" id="PTHR30121">
    <property type="entry name" value="UNCHARACTERIZED PROTEIN YJGR-RELATED"/>
    <property type="match status" value="1"/>
</dbReference>
<evidence type="ECO:0000256" key="1">
    <source>
        <dbReference type="SAM" id="Phobius"/>
    </source>
</evidence>
<keyword evidence="1" id="KW-1133">Transmembrane helix</keyword>
<evidence type="ECO:0000259" key="2">
    <source>
        <dbReference type="Pfam" id="PF01580"/>
    </source>
</evidence>
<dbReference type="InterPro" id="IPR032689">
    <property type="entry name" value="TraG-D_C"/>
</dbReference>
<dbReference type="Proteomes" id="UP001589855">
    <property type="component" value="Unassembled WGS sequence"/>
</dbReference>
<feature type="domain" description="TraD/TraG TraM recognition site" evidence="3">
    <location>
        <begin position="514"/>
        <end position="634"/>
    </location>
</feature>
<organism evidence="4 5">
    <name type="scientific">Lactiplantibacillus plajomi</name>
    <dbReference type="NCBI Taxonomy" id="1457217"/>
    <lineage>
        <taxon>Bacteria</taxon>
        <taxon>Bacillati</taxon>
        <taxon>Bacillota</taxon>
        <taxon>Bacilli</taxon>
        <taxon>Lactobacillales</taxon>
        <taxon>Lactobacillaceae</taxon>
        <taxon>Lactiplantibacillus</taxon>
    </lineage>
</organism>
<comment type="caution">
    <text evidence="4">The sequence shown here is derived from an EMBL/GenBank/DDBJ whole genome shotgun (WGS) entry which is preliminary data.</text>
</comment>
<evidence type="ECO:0000313" key="5">
    <source>
        <dbReference type="Proteomes" id="UP001589855"/>
    </source>
</evidence>
<evidence type="ECO:0000313" key="4">
    <source>
        <dbReference type="EMBL" id="MFC0423237.1"/>
    </source>
</evidence>
<dbReference type="PANTHER" id="PTHR30121:SF12">
    <property type="entry name" value="TYPE IV SECRETION SYSTEM PROTEIN CAGE"/>
    <property type="match status" value="1"/>
</dbReference>
<evidence type="ECO:0000259" key="3">
    <source>
        <dbReference type="Pfam" id="PF12696"/>
    </source>
</evidence>
<dbReference type="Pfam" id="PF12696">
    <property type="entry name" value="TraG-D_C"/>
    <property type="match status" value="1"/>
</dbReference>
<name>A0ABV6K2C2_9LACO</name>
<protein>
    <submittedName>
        <fullName evidence="4">Helicase HerA-like domain-containing protein</fullName>
    </submittedName>
</protein>
<proteinExistence type="predicted"/>
<dbReference type="InterPro" id="IPR027417">
    <property type="entry name" value="P-loop_NTPase"/>
</dbReference>
<dbReference type="RefSeq" id="WP_170178278.1">
    <property type="nucleotide sequence ID" value="NZ_BAABRM010000040.1"/>
</dbReference>
<dbReference type="EMBL" id="JBHLUK010000023">
    <property type="protein sequence ID" value="MFC0423237.1"/>
    <property type="molecule type" value="Genomic_DNA"/>
</dbReference>
<feature type="transmembrane region" description="Helical" evidence="1">
    <location>
        <begin position="23"/>
        <end position="53"/>
    </location>
</feature>
<feature type="transmembrane region" description="Helical" evidence="1">
    <location>
        <begin position="122"/>
        <end position="143"/>
    </location>
</feature>
<keyword evidence="1" id="KW-0472">Membrane</keyword>
<keyword evidence="1" id="KW-0812">Transmembrane</keyword>
<dbReference type="SUPFAM" id="SSF52540">
    <property type="entry name" value="P-loop containing nucleoside triphosphate hydrolases"/>
    <property type="match status" value="1"/>
</dbReference>
<gene>
    <name evidence="4" type="ORF">ACFFGS_03745</name>
</gene>
<dbReference type="Gene3D" id="3.40.50.300">
    <property type="entry name" value="P-loop containing nucleotide triphosphate hydrolases"/>
    <property type="match status" value="2"/>
</dbReference>
<dbReference type="Pfam" id="PF01580">
    <property type="entry name" value="FtsK_SpoIIIE"/>
    <property type="match status" value="1"/>
</dbReference>